<dbReference type="EMBL" id="NGNX01000003">
    <property type="protein sequence ID" value="OYR93243.1"/>
    <property type="molecule type" value="Genomic_DNA"/>
</dbReference>
<dbReference type="EMBL" id="NGNV01000002">
    <property type="protein sequence ID" value="OYR89027.1"/>
    <property type="molecule type" value="Genomic_DNA"/>
</dbReference>
<organism evidence="3 4">
    <name type="scientific">Lactobacillus taiwanensis</name>
    <dbReference type="NCBI Taxonomy" id="508451"/>
    <lineage>
        <taxon>Bacteria</taxon>
        <taxon>Bacillati</taxon>
        <taxon>Bacillota</taxon>
        <taxon>Bacilli</taxon>
        <taxon>Lactobacillales</taxon>
        <taxon>Lactobacillaceae</taxon>
        <taxon>Lactobacillus</taxon>
    </lineage>
</organism>
<reference evidence="2 5" key="2">
    <citation type="submission" date="2017-05" db="EMBL/GenBank/DDBJ databases">
        <authorList>
            <person name="Lin X.B."/>
            <person name="Stothard P."/>
            <person name="Tasseva G."/>
            <person name="Walter J."/>
        </authorList>
    </citation>
    <scope>NUCLEOTIDE SEQUENCE [LARGE SCALE GENOMIC DNA]</scope>
    <source>
        <strain evidence="2 5">609u</strain>
    </source>
</reference>
<keyword evidence="1" id="KW-0175">Coiled coil</keyword>
<name>A0A256LJ75_9LACO</name>
<dbReference type="RefSeq" id="WP_094496878.1">
    <property type="nucleotide sequence ID" value="NZ_NGNV01000002.1"/>
</dbReference>
<proteinExistence type="predicted"/>
<dbReference type="AlphaFoldDB" id="A0A256LJ75"/>
<accession>A0A256LJ75</accession>
<gene>
    <name evidence="2" type="ORF">CBF53_00640</name>
    <name evidence="3" type="ORF">CBF70_01225</name>
</gene>
<sequence length="147" mass="17096">MRNSEIIRKHITIHKTDLQYLNEVVKSHEKINTLSQAVSYIITSSNDFDELKKQFLNIQKELKDAQKENIRLKAQSKQLSRIENEIGVLLDLQGVGTRSFPEQKLEDYRLGFDQLVDKQIKNAQEKMATNSVKIRTRKSGGYDDLFE</sequence>
<dbReference type="Proteomes" id="UP000216316">
    <property type="component" value="Unassembled WGS sequence"/>
</dbReference>
<evidence type="ECO:0000256" key="1">
    <source>
        <dbReference type="SAM" id="Coils"/>
    </source>
</evidence>
<evidence type="ECO:0000313" key="2">
    <source>
        <dbReference type="EMBL" id="OYR89027.1"/>
    </source>
</evidence>
<evidence type="ECO:0000313" key="5">
    <source>
        <dbReference type="Proteomes" id="UP000216316"/>
    </source>
</evidence>
<keyword evidence="5" id="KW-1185">Reference proteome</keyword>
<reference evidence="3 4" key="1">
    <citation type="submission" date="2017-04" db="EMBL/GenBank/DDBJ databases">
        <authorList>
            <person name="Afonso C.L."/>
            <person name="Miller P.J."/>
            <person name="Scott M.A."/>
            <person name="Spackman E."/>
            <person name="Goraichik I."/>
            <person name="Dimitrov K.M."/>
            <person name="Suarez D.L."/>
            <person name="Swayne D.E."/>
        </authorList>
    </citation>
    <scope>NUCLEOTIDE SEQUENCE [LARGE SCALE GENOMIC DNA]</scope>
    <source>
        <strain evidence="3 4">609q</strain>
    </source>
</reference>
<reference evidence="4 5" key="3">
    <citation type="submission" date="2017-09" db="EMBL/GenBank/DDBJ databases">
        <title>Tripartite evolution among Lactobacillus johnsonii, Lactobacillus taiwanensis, Lactobacillus reuteri and their rodent host.</title>
        <authorList>
            <person name="Wang T."/>
            <person name="Knowles S."/>
            <person name="Cheng C."/>
        </authorList>
    </citation>
    <scope>NUCLEOTIDE SEQUENCE [LARGE SCALE GENOMIC DNA]</scope>
    <source>
        <strain evidence="3 4">609q</strain>
        <strain evidence="2 5">609u</strain>
    </source>
</reference>
<comment type="caution">
    <text evidence="3">The sequence shown here is derived from an EMBL/GenBank/DDBJ whole genome shotgun (WGS) entry which is preliminary data.</text>
</comment>
<feature type="coiled-coil region" evidence="1">
    <location>
        <begin position="48"/>
        <end position="85"/>
    </location>
</feature>
<dbReference type="Proteomes" id="UP000215828">
    <property type="component" value="Unassembled WGS sequence"/>
</dbReference>
<protein>
    <submittedName>
        <fullName evidence="3">Uncharacterized protein</fullName>
    </submittedName>
</protein>
<evidence type="ECO:0000313" key="4">
    <source>
        <dbReference type="Proteomes" id="UP000215828"/>
    </source>
</evidence>
<evidence type="ECO:0000313" key="3">
    <source>
        <dbReference type="EMBL" id="OYR93243.1"/>
    </source>
</evidence>